<comment type="caution">
    <text evidence="4">The sequence shown here is derived from an EMBL/GenBank/DDBJ whole genome shotgun (WGS) entry which is preliminary data.</text>
</comment>
<feature type="compositionally biased region" description="Pro residues" evidence="3">
    <location>
        <begin position="1"/>
        <end position="10"/>
    </location>
</feature>
<dbReference type="InterPro" id="IPR050445">
    <property type="entry name" value="Bact_polysacc_biosynth/exp"/>
</dbReference>
<keyword evidence="1" id="KW-0547">Nucleotide-binding</keyword>
<proteinExistence type="predicted"/>
<keyword evidence="5" id="KW-1185">Reference proteome</keyword>
<reference evidence="5" key="1">
    <citation type="submission" date="2020-01" db="EMBL/GenBank/DDBJ databases">
        <title>Sphingomonas sp. strain CSW-10.</title>
        <authorList>
            <person name="Chen W.-M."/>
        </authorList>
    </citation>
    <scope>NUCLEOTIDE SEQUENCE [LARGE SCALE GENOMIC DNA]</scope>
    <source>
        <strain evidence="5">FSY-8</strain>
    </source>
</reference>
<feature type="compositionally biased region" description="Low complexity" evidence="3">
    <location>
        <begin position="11"/>
        <end position="51"/>
    </location>
</feature>
<gene>
    <name evidence="4" type="ORF">GTZ99_05810</name>
</gene>
<evidence type="ECO:0000313" key="5">
    <source>
        <dbReference type="Proteomes" id="UP000753724"/>
    </source>
</evidence>
<dbReference type="CDD" id="cd05387">
    <property type="entry name" value="BY-kinase"/>
    <property type="match status" value="1"/>
</dbReference>
<dbReference type="PANTHER" id="PTHR32309">
    <property type="entry name" value="TYROSINE-PROTEIN KINASE"/>
    <property type="match status" value="1"/>
</dbReference>
<dbReference type="InterPro" id="IPR027417">
    <property type="entry name" value="P-loop_NTPase"/>
</dbReference>
<accession>A0ABW9XC09</accession>
<sequence>MTPQAQPPVAQPEAPAPQAYAPAPAPQAYAPAPQPAPQAYAPQPAPQAYAPQPAPAPMMQPPVAPPAYAQQPAYAPQPGYAPQAPAYAQQAFHRINHQRLAEEGMPAPGSAANAQTEEFRIVKRALLQNAEDLRRQGAGTTANRIMVTSAHPGEGKTYCAISLALSIAAEKDVEVLLVDLDMARYSVLSTLGLPNGPGLIDAIADPRADVRNFVMATDMPGLSVLSGGRPTASDAEYLASARAGAVLDQLLADKPNRIILFDTPPALAASLPAEVAKQAGQVVLVVLADKTNGSAVQDAASLLSACPNVQLLLNAVQFSPSGRRFGNYHGYRG</sequence>
<protein>
    <submittedName>
        <fullName evidence="4">Capsular biosynthesis protein</fullName>
    </submittedName>
</protein>
<dbReference type="Gene3D" id="3.40.50.300">
    <property type="entry name" value="P-loop containing nucleotide triphosphate hydrolases"/>
    <property type="match status" value="1"/>
</dbReference>
<dbReference type="SUPFAM" id="SSF52540">
    <property type="entry name" value="P-loop containing nucleoside triphosphate hydrolases"/>
    <property type="match status" value="1"/>
</dbReference>
<dbReference type="EMBL" id="JAAAPO010000002">
    <property type="protein sequence ID" value="NBC36071.1"/>
    <property type="molecule type" value="Genomic_DNA"/>
</dbReference>
<organism evidence="4 5">
    <name type="scientific">Novosphingobium ovatum</name>
    <dbReference type="NCBI Taxonomy" id="1908523"/>
    <lineage>
        <taxon>Bacteria</taxon>
        <taxon>Pseudomonadati</taxon>
        <taxon>Pseudomonadota</taxon>
        <taxon>Alphaproteobacteria</taxon>
        <taxon>Sphingomonadales</taxon>
        <taxon>Sphingomonadaceae</taxon>
        <taxon>Novosphingobium</taxon>
    </lineage>
</organism>
<dbReference type="PANTHER" id="PTHR32309:SF13">
    <property type="entry name" value="FERRIC ENTEROBACTIN TRANSPORT PROTEIN FEPE"/>
    <property type="match status" value="1"/>
</dbReference>
<evidence type="ECO:0000313" key="4">
    <source>
        <dbReference type="EMBL" id="NBC36071.1"/>
    </source>
</evidence>
<evidence type="ECO:0000256" key="2">
    <source>
        <dbReference type="ARBA" id="ARBA00022840"/>
    </source>
</evidence>
<evidence type="ECO:0000256" key="3">
    <source>
        <dbReference type="SAM" id="MobiDB-lite"/>
    </source>
</evidence>
<keyword evidence="2" id="KW-0067">ATP-binding</keyword>
<dbReference type="PRINTS" id="PR01217">
    <property type="entry name" value="PRICHEXTENSN"/>
</dbReference>
<feature type="region of interest" description="Disordered" evidence="3">
    <location>
        <begin position="1"/>
        <end position="64"/>
    </location>
</feature>
<name>A0ABW9XC09_9SPHN</name>
<dbReference type="Proteomes" id="UP000753724">
    <property type="component" value="Unassembled WGS sequence"/>
</dbReference>
<evidence type="ECO:0000256" key="1">
    <source>
        <dbReference type="ARBA" id="ARBA00022741"/>
    </source>
</evidence>
<feature type="compositionally biased region" description="Pro residues" evidence="3">
    <location>
        <begin position="52"/>
        <end position="64"/>
    </location>
</feature>
<dbReference type="InterPro" id="IPR005702">
    <property type="entry name" value="Wzc-like_C"/>
</dbReference>